<dbReference type="GO" id="GO:0005886">
    <property type="term" value="C:plasma membrane"/>
    <property type="evidence" value="ECO:0007669"/>
    <property type="project" value="UniProtKB-SubCell"/>
</dbReference>
<dbReference type="PROSITE" id="PS00714">
    <property type="entry name" value="NA_DICARBOXYL_SYMP_2"/>
    <property type="match status" value="1"/>
</dbReference>
<dbReference type="OrthoDB" id="9768885at2"/>
<dbReference type="RefSeq" id="WP_089733205.1">
    <property type="nucleotide sequence ID" value="NZ_FNEG01000001.1"/>
</dbReference>
<evidence type="ECO:0000256" key="5">
    <source>
        <dbReference type="ARBA" id="ARBA00022847"/>
    </source>
</evidence>
<evidence type="ECO:0000313" key="9">
    <source>
        <dbReference type="EMBL" id="SDI22245.1"/>
    </source>
</evidence>
<dbReference type="InterPro" id="IPR018107">
    <property type="entry name" value="Na-dicarboxylate_symporter_CS"/>
</dbReference>
<comment type="subcellular location">
    <subcellularLocation>
        <location evidence="1">Cell membrane</location>
        <topology evidence="1">Multi-pass membrane protein</topology>
    </subcellularLocation>
</comment>
<keyword evidence="11" id="KW-1185">Reference proteome</keyword>
<evidence type="ECO:0000313" key="12">
    <source>
        <dbReference type="Proteomes" id="UP000251670"/>
    </source>
</evidence>
<evidence type="ECO:0000256" key="7">
    <source>
        <dbReference type="ARBA" id="ARBA00023136"/>
    </source>
</evidence>
<keyword evidence="2" id="KW-0813">Transport</keyword>
<dbReference type="NCBIfam" id="NF002461">
    <property type="entry name" value="PRK01663.1"/>
    <property type="match status" value="1"/>
</dbReference>
<dbReference type="PRINTS" id="PR00173">
    <property type="entry name" value="EDTRNSPORT"/>
</dbReference>
<dbReference type="STRING" id="445960.SAMN05421542_0481"/>
<dbReference type="GO" id="GO:0015141">
    <property type="term" value="F:succinate transmembrane transporter activity"/>
    <property type="evidence" value="ECO:0007669"/>
    <property type="project" value="TreeGrafter"/>
</dbReference>
<feature type="transmembrane region" description="Helical" evidence="8">
    <location>
        <begin position="346"/>
        <end position="373"/>
    </location>
</feature>
<protein>
    <submittedName>
        <fullName evidence="9 10">C4-dicarboxylate transport protein</fullName>
    </submittedName>
</protein>
<dbReference type="AlphaFoldDB" id="A0A2X2Z8K2"/>
<keyword evidence="6 8" id="KW-1133">Transmembrane helix</keyword>
<name>A0A2X2Z8K2_CHRJE</name>
<organism evidence="10 12">
    <name type="scientific">Chryseobacterium jejuense</name>
    <dbReference type="NCBI Taxonomy" id="445960"/>
    <lineage>
        <taxon>Bacteria</taxon>
        <taxon>Pseudomonadati</taxon>
        <taxon>Bacteroidota</taxon>
        <taxon>Flavobacteriia</taxon>
        <taxon>Flavobacteriales</taxon>
        <taxon>Weeksellaceae</taxon>
        <taxon>Chryseobacterium group</taxon>
        <taxon>Chryseobacterium</taxon>
    </lineage>
</organism>
<dbReference type="FunFam" id="1.10.3860.10:FF:000001">
    <property type="entry name" value="C4-dicarboxylate transport protein"/>
    <property type="match status" value="1"/>
</dbReference>
<keyword evidence="7 8" id="KW-0472">Membrane</keyword>
<dbReference type="InterPro" id="IPR001991">
    <property type="entry name" value="Na-dicarboxylate_symporter"/>
</dbReference>
<proteinExistence type="predicted"/>
<dbReference type="Pfam" id="PF00375">
    <property type="entry name" value="SDF"/>
    <property type="match status" value="1"/>
</dbReference>
<evidence type="ECO:0000256" key="6">
    <source>
        <dbReference type="ARBA" id="ARBA00022989"/>
    </source>
</evidence>
<feature type="transmembrane region" description="Helical" evidence="8">
    <location>
        <begin position="220"/>
        <end position="244"/>
    </location>
</feature>
<dbReference type="PANTHER" id="PTHR42865">
    <property type="entry name" value="PROTON/GLUTAMATE-ASPARTATE SYMPORTER"/>
    <property type="match status" value="1"/>
</dbReference>
<dbReference type="GO" id="GO:0070778">
    <property type="term" value="P:L-aspartate transmembrane transport"/>
    <property type="evidence" value="ECO:0007669"/>
    <property type="project" value="TreeGrafter"/>
</dbReference>
<keyword evidence="3" id="KW-1003">Cell membrane</keyword>
<keyword evidence="4 8" id="KW-0812">Transmembrane</keyword>
<evidence type="ECO:0000256" key="3">
    <source>
        <dbReference type="ARBA" id="ARBA00022475"/>
    </source>
</evidence>
<dbReference type="SUPFAM" id="SSF118215">
    <property type="entry name" value="Proton glutamate symport protein"/>
    <property type="match status" value="1"/>
</dbReference>
<dbReference type="GO" id="GO:0015138">
    <property type="term" value="F:fumarate transmembrane transporter activity"/>
    <property type="evidence" value="ECO:0007669"/>
    <property type="project" value="TreeGrafter"/>
</dbReference>
<feature type="transmembrane region" description="Helical" evidence="8">
    <location>
        <begin position="188"/>
        <end position="208"/>
    </location>
</feature>
<dbReference type="Gene3D" id="1.10.3860.10">
    <property type="entry name" value="Sodium:dicarboxylate symporter"/>
    <property type="match status" value="1"/>
</dbReference>
<feature type="transmembrane region" description="Helical" evidence="8">
    <location>
        <begin position="78"/>
        <end position="100"/>
    </location>
</feature>
<gene>
    <name evidence="10" type="primary">dctA_3</name>
    <name evidence="10" type="ORF">NCTC13492_03826</name>
    <name evidence="9" type="ORF">SAMN05421542_0481</name>
</gene>
<dbReference type="PROSITE" id="PS00713">
    <property type="entry name" value="NA_DICARBOXYL_SYMP_1"/>
    <property type="match status" value="1"/>
</dbReference>
<evidence type="ECO:0000256" key="2">
    <source>
        <dbReference type="ARBA" id="ARBA00022448"/>
    </source>
</evidence>
<accession>A0A2X2Z8K2</accession>
<evidence type="ECO:0000313" key="10">
    <source>
        <dbReference type="EMBL" id="SQB46750.1"/>
    </source>
</evidence>
<evidence type="ECO:0000256" key="8">
    <source>
        <dbReference type="SAM" id="Phobius"/>
    </source>
</evidence>
<dbReference type="PANTHER" id="PTHR42865:SF1">
    <property type="entry name" value="AEROBIC C4-DICARBOXYLATE TRANSPORT PROTEIN"/>
    <property type="match status" value="1"/>
</dbReference>
<evidence type="ECO:0000256" key="1">
    <source>
        <dbReference type="ARBA" id="ARBA00004651"/>
    </source>
</evidence>
<feature type="transmembrane region" description="Helical" evidence="8">
    <location>
        <begin position="48"/>
        <end position="66"/>
    </location>
</feature>
<dbReference type="EMBL" id="FNEG01000001">
    <property type="protein sequence ID" value="SDI22245.1"/>
    <property type="molecule type" value="Genomic_DNA"/>
</dbReference>
<feature type="transmembrane region" description="Helical" evidence="8">
    <location>
        <begin position="10"/>
        <end position="28"/>
    </location>
</feature>
<reference evidence="9 11" key="1">
    <citation type="submission" date="2016-10" db="EMBL/GenBank/DDBJ databases">
        <authorList>
            <person name="Varghese N."/>
            <person name="Submissions S."/>
        </authorList>
    </citation>
    <scope>NUCLEOTIDE SEQUENCE [LARGE SCALE GENOMIC DNA]</scope>
    <source>
        <strain evidence="9 11">DSM 19299</strain>
    </source>
</reference>
<sequence length="426" mass="46190">MKAKKIYNQLYIQVIIAISAGVLLGNFYPELGEKMKPLGDGFIKLVKMIIAPVIFITLTLGIAHMTDLKKVGRIAIKAMIYFFTFSTLALIIGLVVGNLLQPGHGLNIDPATLSGNVSEYQEKAHESTLTGFIMNIIPETLFSPLVGDNILQVLLVAILMGVALVLTKEKSQKVTDFLQDLSAPIFKIVHILMKLAPVGAFGAMAFTIGKYGLHSVLNLIFLVATFYITSILFVVLVLGAVAWYNGFNIFKLLFYLKEELLLVLGTSSSESALPGIMEKMEKAGCSRTIVGLVVPTGYSFNLDGTNIYMTLASLFIAQALNIHLPIEKQLMLLLVAMLSSKGAAGVTGAGFVTLAATLAVVPEIPIAGMTLILGIDKFMSECRALTNVIGNSVATVVVANWEKQLDKEQLQYCLDNPYEIEKHLEG</sequence>
<dbReference type="Proteomes" id="UP000251670">
    <property type="component" value="Unassembled WGS sequence"/>
</dbReference>
<feature type="transmembrane region" description="Helical" evidence="8">
    <location>
        <begin position="150"/>
        <end position="167"/>
    </location>
</feature>
<dbReference type="GO" id="GO:0015366">
    <property type="term" value="F:malate:proton symporter activity"/>
    <property type="evidence" value="ECO:0007669"/>
    <property type="project" value="TreeGrafter"/>
</dbReference>
<dbReference type="Proteomes" id="UP000199426">
    <property type="component" value="Unassembled WGS sequence"/>
</dbReference>
<dbReference type="InterPro" id="IPR036458">
    <property type="entry name" value="Na:dicarbo_symporter_sf"/>
</dbReference>
<dbReference type="EMBL" id="UAWB01000013">
    <property type="protein sequence ID" value="SQB46750.1"/>
    <property type="molecule type" value="Genomic_DNA"/>
</dbReference>
<evidence type="ECO:0000313" key="11">
    <source>
        <dbReference type="Proteomes" id="UP000199426"/>
    </source>
</evidence>
<keyword evidence="5" id="KW-0769">Symport</keyword>
<evidence type="ECO:0000256" key="4">
    <source>
        <dbReference type="ARBA" id="ARBA00022692"/>
    </source>
</evidence>
<reference evidence="10 12" key="2">
    <citation type="submission" date="2018-06" db="EMBL/GenBank/DDBJ databases">
        <authorList>
            <consortium name="Pathogen Informatics"/>
            <person name="Doyle S."/>
        </authorList>
    </citation>
    <scope>NUCLEOTIDE SEQUENCE [LARGE SCALE GENOMIC DNA]</scope>
    <source>
        <strain evidence="10 12">NCTC13492</strain>
    </source>
</reference>